<evidence type="ECO:0000313" key="5">
    <source>
        <dbReference type="EMBL" id="CAF4922240.1"/>
    </source>
</evidence>
<dbReference type="EMBL" id="CAJOBI010173876">
    <property type="protein sequence ID" value="CAF4899908.1"/>
    <property type="molecule type" value="Genomic_DNA"/>
</dbReference>
<evidence type="ECO:0000313" key="4">
    <source>
        <dbReference type="EMBL" id="CAF4899908.1"/>
    </source>
</evidence>
<organism evidence="5 6">
    <name type="scientific">Rotaria magnacalcarata</name>
    <dbReference type="NCBI Taxonomy" id="392030"/>
    <lineage>
        <taxon>Eukaryota</taxon>
        <taxon>Metazoa</taxon>
        <taxon>Spiralia</taxon>
        <taxon>Gnathifera</taxon>
        <taxon>Rotifera</taxon>
        <taxon>Eurotatoria</taxon>
        <taxon>Bdelloidea</taxon>
        <taxon>Philodinida</taxon>
        <taxon>Philodinidae</taxon>
        <taxon>Rotaria</taxon>
    </lineage>
</organism>
<comment type="caution">
    <text evidence="5">The sequence shown here is derived from an EMBL/GenBank/DDBJ whole genome shotgun (WGS) entry which is preliminary data.</text>
</comment>
<dbReference type="EMBL" id="CAJOBI010110907">
    <property type="protein sequence ID" value="CAF4632553.1"/>
    <property type="molecule type" value="Genomic_DNA"/>
</dbReference>
<proteinExistence type="predicted"/>
<feature type="compositionally biased region" description="Polar residues" evidence="1">
    <location>
        <begin position="1"/>
        <end position="12"/>
    </location>
</feature>
<reference evidence="5" key="1">
    <citation type="submission" date="2021-02" db="EMBL/GenBank/DDBJ databases">
        <authorList>
            <person name="Nowell W R."/>
        </authorList>
    </citation>
    <scope>NUCLEOTIDE SEQUENCE</scope>
</reference>
<accession>A0A8S3CH91</accession>
<evidence type="ECO:0000256" key="1">
    <source>
        <dbReference type="SAM" id="MobiDB-lite"/>
    </source>
</evidence>
<dbReference type="Proteomes" id="UP000676336">
    <property type="component" value="Unassembled WGS sequence"/>
</dbReference>
<name>A0A8S3CH91_9BILA</name>
<dbReference type="EMBL" id="CAJOBJ010182151">
    <property type="protein sequence ID" value="CAF4922240.1"/>
    <property type="molecule type" value="Genomic_DNA"/>
</dbReference>
<dbReference type="EMBL" id="CAJOBJ010141247">
    <property type="protein sequence ID" value="CAF4763984.1"/>
    <property type="molecule type" value="Genomic_DNA"/>
</dbReference>
<feature type="compositionally biased region" description="Basic and acidic residues" evidence="1">
    <location>
        <begin position="13"/>
        <end position="29"/>
    </location>
</feature>
<feature type="region of interest" description="Disordered" evidence="1">
    <location>
        <begin position="1"/>
        <end position="29"/>
    </location>
</feature>
<gene>
    <name evidence="3" type="ORF">GIL414_LOCUS45672</name>
    <name evidence="5" type="ORF">GIL414_LOCUS52872</name>
    <name evidence="2" type="ORF">SMN809_LOCUS40344</name>
    <name evidence="4" type="ORF">SMN809_LOCUS51699</name>
</gene>
<feature type="non-terminal residue" evidence="5">
    <location>
        <position position="1"/>
    </location>
</feature>
<dbReference type="AlphaFoldDB" id="A0A8S3CH91"/>
<evidence type="ECO:0000313" key="2">
    <source>
        <dbReference type="EMBL" id="CAF4632553.1"/>
    </source>
</evidence>
<evidence type="ECO:0000313" key="3">
    <source>
        <dbReference type="EMBL" id="CAF4763984.1"/>
    </source>
</evidence>
<evidence type="ECO:0000313" key="6">
    <source>
        <dbReference type="Proteomes" id="UP000681720"/>
    </source>
</evidence>
<sequence>MPESPNELNTSGNKEKLGHRRVDETGHVT</sequence>
<protein>
    <submittedName>
        <fullName evidence="5">Uncharacterized protein</fullName>
    </submittedName>
</protein>
<dbReference type="Proteomes" id="UP000681720">
    <property type="component" value="Unassembled WGS sequence"/>
</dbReference>